<accession>A0A5B7JL47</accession>
<dbReference type="PROSITE" id="PS51257">
    <property type="entry name" value="PROKAR_LIPOPROTEIN"/>
    <property type="match status" value="1"/>
</dbReference>
<dbReference type="Gene3D" id="2.60.40.10">
    <property type="entry name" value="Immunoglobulins"/>
    <property type="match status" value="1"/>
</dbReference>
<feature type="compositionally biased region" description="Basic and acidic residues" evidence="1">
    <location>
        <begin position="51"/>
        <end position="68"/>
    </location>
</feature>
<gene>
    <name evidence="2" type="ORF">E2C01_088139</name>
</gene>
<dbReference type="OrthoDB" id="6370237at2759"/>
<evidence type="ECO:0000256" key="1">
    <source>
        <dbReference type="SAM" id="MobiDB-lite"/>
    </source>
</evidence>
<name>A0A5B7JL47_PORTR</name>
<organism evidence="2 3">
    <name type="scientific">Portunus trituberculatus</name>
    <name type="common">Swimming crab</name>
    <name type="synonym">Neptunus trituberculatus</name>
    <dbReference type="NCBI Taxonomy" id="210409"/>
    <lineage>
        <taxon>Eukaryota</taxon>
        <taxon>Metazoa</taxon>
        <taxon>Ecdysozoa</taxon>
        <taxon>Arthropoda</taxon>
        <taxon>Crustacea</taxon>
        <taxon>Multicrustacea</taxon>
        <taxon>Malacostraca</taxon>
        <taxon>Eumalacostraca</taxon>
        <taxon>Eucarida</taxon>
        <taxon>Decapoda</taxon>
        <taxon>Pleocyemata</taxon>
        <taxon>Brachyura</taxon>
        <taxon>Eubrachyura</taxon>
        <taxon>Portunoidea</taxon>
        <taxon>Portunidae</taxon>
        <taxon>Portuninae</taxon>
        <taxon>Portunus</taxon>
    </lineage>
</organism>
<keyword evidence="3" id="KW-1185">Reference proteome</keyword>
<comment type="caution">
    <text evidence="2">The sequence shown here is derived from an EMBL/GenBank/DDBJ whole genome shotgun (WGS) entry which is preliminary data.</text>
</comment>
<dbReference type="InterPro" id="IPR013783">
    <property type="entry name" value="Ig-like_fold"/>
</dbReference>
<dbReference type="EMBL" id="VSRR010093364">
    <property type="protein sequence ID" value="MPC93024.1"/>
    <property type="molecule type" value="Genomic_DNA"/>
</dbReference>
<reference evidence="2 3" key="1">
    <citation type="submission" date="2019-05" db="EMBL/GenBank/DDBJ databases">
        <title>Another draft genome of Portunus trituberculatus and its Hox gene families provides insights of decapod evolution.</title>
        <authorList>
            <person name="Jeong J.-H."/>
            <person name="Song I."/>
            <person name="Kim S."/>
            <person name="Choi T."/>
            <person name="Kim D."/>
            <person name="Ryu S."/>
            <person name="Kim W."/>
        </authorList>
    </citation>
    <scope>NUCLEOTIDE SEQUENCE [LARGE SCALE GENOMIC DNA]</scope>
    <source>
        <tissue evidence="2">Muscle</tissue>
    </source>
</reference>
<dbReference type="Proteomes" id="UP000324222">
    <property type="component" value="Unassembled WGS sequence"/>
</dbReference>
<evidence type="ECO:0000313" key="2">
    <source>
        <dbReference type="EMBL" id="MPC93024.1"/>
    </source>
</evidence>
<protein>
    <submittedName>
        <fullName evidence="2">Uncharacterized protein</fullName>
    </submittedName>
</protein>
<proteinExistence type="predicted"/>
<feature type="region of interest" description="Disordered" evidence="1">
    <location>
        <begin position="43"/>
        <end position="76"/>
    </location>
</feature>
<dbReference type="AlphaFoldDB" id="A0A5B7JL47"/>
<evidence type="ECO:0000313" key="3">
    <source>
        <dbReference type="Proteomes" id="UP000324222"/>
    </source>
</evidence>
<sequence length="76" mass="8102">MQRFEVGVSDATGVVGGAAVFSCDVPPTVARHVSLMSWSVDGRSLSVSTRPGKEGNAGEKGRRSDDGRRRRRRSVG</sequence>